<gene>
    <name evidence="1" type="ORF">CJ255_11100</name>
</gene>
<dbReference type="RefSeq" id="WP_097644173.1">
    <property type="nucleotide sequence ID" value="NZ_NQWI01000044.1"/>
</dbReference>
<dbReference type="AlphaFoldDB" id="A0A2A6RJE1"/>
<proteinExistence type="predicted"/>
<reference evidence="2" key="1">
    <citation type="submission" date="2017-08" db="EMBL/GenBank/DDBJ databases">
        <authorList>
            <person name="Grouzdev D.S."/>
            <person name="Gaisin V.A."/>
            <person name="Rysina M.S."/>
            <person name="Gorlenko V.M."/>
        </authorList>
    </citation>
    <scope>NUCLEOTIDE SEQUENCE [LARGE SCALE GENOMIC DNA]</scope>
    <source>
        <strain evidence="2">Kir15-3F</strain>
    </source>
</reference>
<comment type="caution">
    <text evidence="1">The sequence shown here is derived from an EMBL/GenBank/DDBJ whole genome shotgun (WGS) entry which is preliminary data.</text>
</comment>
<evidence type="ECO:0000313" key="1">
    <source>
        <dbReference type="EMBL" id="PDW03009.1"/>
    </source>
</evidence>
<sequence length="70" mass="8135">MLTLDQIFTYFERTIAQRFLARDLEGLRRCQWALVELVNAAEAADDRESLLRLRVLASKVANHRESLTDD</sequence>
<dbReference type="OrthoDB" id="164584at2"/>
<accession>A0A2A6RJE1</accession>
<organism evidence="1 2">
    <name type="scientific">Candidatus Viridilinea mediisalina</name>
    <dbReference type="NCBI Taxonomy" id="2024553"/>
    <lineage>
        <taxon>Bacteria</taxon>
        <taxon>Bacillati</taxon>
        <taxon>Chloroflexota</taxon>
        <taxon>Chloroflexia</taxon>
        <taxon>Chloroflexales</taxon>
        <taxon>Chloroflexineae</taxon>
        <taxon>Oscillochloridaceae</taxon>
        <taxon>Candidatus Viridilinea</taxon>
    </lineage>
</organism>
<name>A0A2A6RJE1_9CHLR</name>
<dbReference type="Proteomes" id="UP000220527">
    <property type="component" value="Unassembled WGS sequence"/>
</dbReference>
<evidence type="ECO:0000313" key="2">
    <source>
        <dbReference type="Proteomes" id="UP000220527"/>
    </source>
</evidence>
<dbReference type="EMBL" id="NQWI01000044">
    <property type="protein sequence ID" value="PDW03009.1"/>
    <property type="molecule type" value="Genomic_DNA"/>
</dbReference>
<keyword evidence="2" id="KW-1185">Reference proteome</keyword>
<protein>
    <submittedName>
        <fullName evidence="1">Uncharacterized protein</fullName>
    </submittedName>
</protein>